<dbReference type="Proteomes" id="UP000238274">
    <property type="component" value="Unassembled WGS sequence"/>
</dbReference>
<proteinExistence type="predicted"/>
<dbReference type="AlphaFoldDB" id="A0A2S4VFS3"/>
<accession>A0A2S4VFS3</accession>
<dbReference type="OrthoDB" id="2507129at2759"/>
<feature type="region of interest" description="Disordered" evidence="1">
    <location>
        <begin position="328"/>
        <end position="352"/>
    </location>
</feature>
<feature type="compositionally biased region" description="Basic and acidic residues" evidence="1">
    <location>
        <begin position="262"/>
        <end position="280"/>
    </location>
</feature>
<reference evidence="3" key="2">
    <citation type="journal article" date="2018" name="BMC Genomics">
        <title>Genomic insights into host adaptation between the wheat stripe rust pathogen (Puccinia striiformis f. sp. tritici) and the barley stripe rust pathogen (Puccinia striiformis f. sp. hordei).</title>
        <authorList>
            <person name="Xia C."/>
            <person name="Wang M."/>
            <person name="Yin C."/>
            <person name="Cornejo O.E."/>
            <person name="Hulbert S.H."/>
            <person name="Chen X."/>
        </authorList>
    </citation>
    <scope>NUCLEOTIDE SEQUENCE [LARGE SCALE GENOMIC DNA]</scope>
    <source>
        <strain evidence="3">93TX-2</strain>
    </source>
</reference>
<feature type="compositionally biased region" description="Low complexity" evidence="1">
    <location>
        <begin position="380"/>
        <end position="391"/>
    </location>
</feature>
<keyword evidence="3" id="KW-1185">Reference proteome</keyword>
<protein>
    <submittedName>
        <fullName evidence="2">Uncharacterized protein</fullName>
    </submittedName>
</protein>
<dbReference type="EMBL" id="PKSM01000137">
    <property type="protein sequence ID" value="POW08384.1"/>
    <property type="molecule type" value="Genomic_DNA"/>
</dbReference>
<gene>
    <name evidence="2" type="ORF">PSHT_09566</name>
</gene>
<organism evidence="2 3">
    <name type="scientific">Puccinia striiformis</name>
    <dbReference type="NCBI Taxonomy" id="27350"/>
    <lineage>
        <taxon>Eukaryota</taxon>
        <taxon>Fungi</taxon>
        <taxon>Dikarya</taxon>
        <taxon>Basidiomycota</taxon>
        <taxon>Pucciniomycotina</taxon>
        <taxon>Pucciniomycetes</taxon>
        <taxon>Pucciniales</taxon>
        <taxon>Pucciniaceae</taxon>
        <taxon>Puccinia</taxon>
    </lineage>
</organism>
<reference evidence="2 3" key="1">
    <citation type="submission" date="2017-12" db="EMBL/GenBank/DDBJ databases">
        <title>Gene loss provides genomic basis for host adaptation in cereal stripe rust fungi.</title>
        <authorList>
            <person name="Xia C."/>
        </authorList>
    </citation>
    <scope>NUCLEOTIDE SEQUENCE [LARGE SCALE GENOMIC DNA]</scope>
    <source>
        <strain evidence="2 3">93TX-2</strain>
    </source>
</reference>
<evidence type="ECO:0000313" key="2">
    <source>
        <dbReference type="EMBL" id="POW08384.1"/>
    </source>
</evidence>
<comment type="caution">
    <text evidence="2">The sequence shown here is derived from an EMBL/GenBank/DDBJ whole genome shotgun (WGS) entry which is preliminary data.</text>
</comment>
<feature type="region of interest" description="Disordered" evidence="1">
    <location>
        <begin position="241"/>
        <end position="294"/>
    </location>
</feature>
<dbReference type="VEuPathDB" id="FungiDB:PSTT_09367"/>
<sequence length="488" mass="55428">MMTSRHLFLYPPLDIKLGQDHDPQQALALALNQHAREERTRIFNNIHSLDEANDPRRNHDVPSEDMLSVEEQKSIDAWIVKIENEFITPTFERDFLILHPVESHHKGASGGRKILTNYKHPFTAIYTLNTRERLLNVLSGLEIGLKKLPACRRRDQTMVQRNASDVFSRQDAHRPRGYQFFKLSLSDMIWFGLQRSAGDGERLRFEEIAKVFSNHWLKHPNASRQYSPIEWTSSPVRPLSAKTVPQFSQKREASQNRPSRNTLHDIGGHRPGRKVLEEKPSAPSLVKPALDERPNEAHESLIDSLLDHFGWHAELDFASSVMDTSRWDTVPSRTGASSPIRIGPHHSPNHIQTTDQMNNLLRVVPDGKSGMENQSNDQRSSSGTSLSSSNSVLPLQTKDAPLESLVHSLSHHEDLHTLPFPAEGDLPSRDPDQPEFNQYELLDPYSLPDWLLSPRLKLLPQLVLGALSAGWGKLCKHFSHLKSLREGH</sequence>
<evidence type="ECO:0000256" key="1">
    <source>
        <dbReference type="SAM" id="MobiDB-lite"/>
    </source>
</evidence>
<name>A0A2S4VFS3_9BASI</name>
<feature type="region of interest" description="Disordered" evidence="1">
    <location>
        <begin position="365"/>
        <end position="393"/>
    </location>
</feature>
<feature type="region of interest" description="Disordered" evidence="1">
    <location>
        <begin position="416"/>
        <end position="436"/>
    </location>
</feature>
<reference evidence="3" key="3">
    <citation type="journal article" date="2018" name="Mol. Plant Microbe Interact.">
        <title>Genome sequence resources for the wheat stripe rust pathogen (Puccinia striiformis f. sp. tritici) and the barley stripe rust pathogen (Puccinia striiformis f. sp. hordei).</title>
        <authorList>
            <person name="Xia C."/>
            <person name="Wang M."/>
            <person name="Yin C."/>
            <person name="Cornejo O.E."/>
            <person name="Hulbert S.H."/>
            <person name="Chen X."/>
        </authorList>
    </citation>
    <scope>NUCLEOTIDE SEQUENCE [LARGE SCALE GENOMIC DNA]</scope>
    <source>
        <strain evidence="3">93TX-2</strain>
    </source>
</reference>
<evidence type="ECO:0000313" key="3">
    <source>
        <dbReference type="Proteomes" id="UP000238274"/>
    </source>
</evidence>
<dbReference type="VEuPathDB" id="FungiDB:PSHT_09566"/>